<evidence type="ECO:0000313" key="1">
    <source>
        <dbReference type="EMBL" id="KAJ8321136.1"/>
    </source>
</evidence>
<sequence length="280" mass="31354">MGIGFSKSNFLKFVGIFGKHKGIRFKNGQPSEMLWRKFKVRNPGFSLRAAEATASVRHDAMSRPQDAYKPNEAVSDELTVSNINNEVQSAKPDEDTSLKTVENQTIASITLSLPITEECQVYDLPLVLEAISDDGLDSFGSFKEVVTNSEETFVKRPDISECSVFQNECTPTQALEVVESTLSSETLTLYHAGLLSNVGIPNDPMFATWKMYKDKSNYVTGTSPQEPLRKLSANSLANKIYPLPKPKPTATRKRKQMQHYFVLTSDEIFNKKKKSTRRKG</sequence>
<keyword evidence="2" id="KW-1185">Reference proteome</keyword>
<name>A0ABQ9FWM2_TEGGR</name>
<reference evidence="1 2" key="1">
    <citation type="submission" date="2022-12" db="EMBL/GenBank/DDBJ databases">
        <title>Chromosome-level genome of Tegillarca granosa.</title>
        <authorList>
            <person name="Kim J."/>
        </authorList>
    </citation>
    <scope>NUCLEOTIDE SEQUENCE [LARGE SCALE GENOMIC DNA]</scope>
    <source>
        <strain evidence="1">Teg-2019</strain>
        <tissue evidence="1">Adductor muscle</tissue>
    </source>
</reference>
<accession>A0ABQ9FWM2</accession>
<dbReference type="EMBL" id="JARBDR010000135">
    <property type="protein sequence ID" value="KAJ8321136.1"/>
    <property type="molecule type" value="Genomic_DNA"/>
</dbReference>
<evidence type="ECO:0000313" key="2">
    <source>
        <dbReference type="Proteomes" id="UP001217089"/>
    </source>
</evidence>
<proteinExistence type="predicted"/>
<dbReference type="Proteomes" id="UP001217089">
    <property type="component" value="Unassembled WGS sequence"/>
</dbReference>
<protein>
    <submittedName>
        <fullName evidence="1">Uncharacterized protein</fullName>
    </submittedName>
</protein>
<gene>
    <name evidence="1" type="ORF">KUTeg_001261</name>
</gene>
<comment type="caution">
    <text evidence="1">The sequence shown here is derived from an EMBL/GenBank/DDBJ whole genome shotgun (WGS) entry which is preliminary data.</text>
</comment>
<organism evidence="1 2">
    <name type="scientific">Tegillarca granosa</name>
    <name type="common">Malaysian cockle</name>
    <name type="synonym">Anadara granosa</name>
    <dbReference type="NCBI Taxonomy" id="220873"/>
    <lineage>
        <taxon>Eukaryota</taxon>
        <taxon>Metazoa</taxon>
        <taxon>Spiralia</taxon>
        <taxon>Lophotrochozoa</taxon>
        <taxon>Mollusca</taxon>
        <taxon>Bivalvia</taxon>
        <taxon>Autobranchia</taxon>
        <taxon>Pteriomorphia</taxon>
        <taxon>Arcoida</taxon>
        <taxon>Arcoidea</taxon>
        <taxon>Arcidae</taxon>
        <taxon>Tegillarca</taxon>
    </lineage>
</organism>